<dbReference type="EMBL" id="DTGG01000067">
    <property type="protein sequence ID" value="HFZ08893.1"/>
    <property type="molecule type" value="Genomic_DNA"/>
</dbReference>
<proteinExistence type="predicted"/>
<organism evidence="1">
    <name type="scientific">candidate division CPR3 bacterium</name>
    <dbReference type="NCBI Taxonomy" id="2268181"/>
    <lineage>
        <taxon>Bacteria</taxon>
        <taxon>Bacteria division CPR3</taxon>
    </lineage>
</organism>
<evidence type="ECO:0000313" key="1">
    <source>
        <dbReference type="EMBL" id="HFZ08893.1"/>
    </source>
</evidence>
<protein>
    <submittedName>
        <fullName evidence="1">Uncharacterized protein</fullName>
    </submittedName>
</protein>
<name>A0A7V3N519_UNCC3</name>
<reference evidence="1" key="1">
    <citation type="journal article" date="2020" name="mSystems">
        <title>Genome- and Community-Level Interaction Insights into Carbon Utilization and Element Cycling Functions of Hydrothermarchaeota in Hydrothermal Sediment.</title>
        <authorList>
            <person name="Zhou Z."/>
            <person name="Liu Y."/>
            <person name="Xu W."/>
            <person name="Pan J."/>
            <person name="Luo Z.H."/>
            <person name="Li M."/>
        </authorList>
    </citation>
    <scope>NUCLEOTIDE SEQUENCE [LARGE SCALE GENOMIC DNA]</scope>
    <source>
        <strain evidence="1">SpSt-757</strain>
    </source>
</reference>
<accession>A0A7V3N519</accession>
<dbReference type="AlphaFoldDB" id="A0A7V3N519"/>
<sequence length="91" mass="10793">MDKLVEMEIRVARTTDEIRQRVSLQMEKMGLPTFTSEELEAMAKSIHGAFRSLWWKKELVDALEDITVKRLVPPRHRLNALFEFLGFRKLY</sequence>
<comment type="caution">
    <text evidence="1">The sequence shown here is derived from an EMBL/GenBank/DDBJ whole genome shotgun (WGS) entry which is preliminary data.</text>
</comment>
<gene>
    <name evidence="1" type="ORF">ENV41_02025</name>
</gene>